<dbReference type="EMBL" id="FNVO01000006">
    <property type="protein sequence ID" value="SEG52225.1"/>
    <property type="molecule type" value="Genomic_DNA"/>
</dbReference>
<evidence type="ECO:0000313" key="2">
    <source>
        <dbReference type="Proteomes" id="UP000236723"/>
    </source>
</evidence>
<dbReference type="AlphaFoldDB" id="A0A1H6AVZ3"/>
<sequence length="556" mass="60755">MGPASTPEEVPMSRRTVLFTMVAVLGLLIALVANTAWALPRPAEAAAPHAPLTGTTPSGEVRGYLDAHSHLMSYEGFGGRIFCGKTFDPAGIEAALRDCRDHEPYGIPAWLENFTRTGSPLGTHDTVGWPTFRDWPAHDSLTHQQTYYRWVERSWRAGQRVLVNHLVSNRILCEVYPLKKYACDEMGAIRLQAQRIRELEAHIDAESGGPGKGWFRVVRGPAEARDVIARGKLAVVLGIETSEPFGCSGSADRPRCTREQIDRGLDEVQALGVSSMFVCHKFDNALCGVRFDSGTFGGILNLGNVLSSGRFWQADTCTGAAHDNTIEPSGDLAALLAGPLRALRPLGVTVPLYPKPPHCNVNGLTDLGAHMVRGMIERGMIVEIDHMSVKAADRTLGILEEAGYSGVISGHSWTDETYVHRIYRLGGMITPYAATADRFAAQWRRDRAARDGRYVFGYGYGLDANGMGVLPGPRPGNAADPVRYPFTSPFAPDVTLERAHTGTRAWDVNIEGVAHYGLVPDWMKDIHNIGGDEIIDDLARGAEAYLQMWERATSHS</sequence>
<dbReference type="InterPro" id="IPR032466">
    <property type="entry name" value="Metal_Hydrolase"/>
</dbReference>
<keyword evidence="2" id="KW-1185">Reference proteome</keyword>
<dbReference type="PROSITE" id="PS51318">
    <property type="entry name" value="TAT"/>
    <property type="match status" value="1"/>
</dbReference>
<dbReference type="Gene3D" id="3.20.20.140">
    <property type="entry name" value="Metal-dependent hydrolases"/>
    <property type="match status" value="1"/>
</dbReference>
<proteinExistence type="predicted"/>
<protein>
    <recommendedName>
        <fullName evidence="3">Membrane dipeptidase (Peptidase family M19)</fullName>
    </recommendedName>
</protein>
<gene>
    <name evidence="1" type="ORF">SAMN04489712_10615</name>
</gene>
<organism evidence="1 2">
    <name type="scientific">Thermomonospora echinospora</name>
    <dbReference type="NCBI Taxonomy" id="1992"/>
    <lineage>
        <taxon>Bacteria</taxon>
        <taxon>Bacillati</taxon>
        <taxon>Actinomycetota</taxon>
        <taxon>Actinomycetes</taxon>
        <taxon>Streptosporangiales</taxon>
        <taxon>Thermomonosporaceae</taxon>
        <taxon>Thermomonospora</taxon>
    </lineage>
</organism>
<dbReference type="SUPFAM" id="SSF51556">
    <property type="entry name" value="Metallo-dependent hydrolases"/>
    <property type="match status" value="1"/>
</dbReference>
<evidence type="ECO:0000313" key="1">
    <source>
        <dbReference type="EMBL" id="SEG52225.1"/>
    </source>
</evidence>
<reference evidence="2" key="1">
    <citation type="submission" date="2016-10" db="EMBL/GenBank/DDBJ databases">
        <authorList>
            <person name="Varghese N."/>
            <person name="Submissions S."/>
        </authorList>
    </citation>
    <scope>NUCLEOTIDE SEQUENCE [LARGE SCALE GENOMIC DNA]</scope>
    <source>
        <strain evidence="2">DSM 43163</strain>
    </source>
</reference>
<evidence type="ECO:0008006" key="3">
    <source>
        <dbReference type="Google" id="ProtNLM"/>
    </source>
</evidence>
<dbReference type="Proteomes" id="UP000236723">
    <property type="component" value="Unassembled WGS sequence"/>
</dbReference>
<dbReference type="InterPro" id="IPR006311">
    <property type="entry name" value="TAT_signal"/>
</dbReference>
<name>A0A1H6AVZ3_9ACTN</name>
<accession>A0A1H6AVZ3</accession>